<name>A0ABR9JM59_9ACTN</name>
<keyword evidence="2" id="KW-1185">Reference proteome</keyword>
<organism evidence="1 2">
    <name type="scientific">Actinomadura algeriensis</name>
    <dbReference type="NCBI Taxonomy" id="1679523"/>
    <lineage>
        <taxon>Bacteria</taxon>
        <taxon>Bacillati</taxon>
        <taxon>Actinomycetota</taxon>
        <taxon>Actinomycetes</taxon>
        <taxon>Streptosporangiales</taxon>
        <taxon>Thermomonosporaceae</taxon>
        <taxon>Actinomadura</taxon>
    </lineage>
</organism>
<dbReference type="Gene3D" id="1.10.600.10">
    <property type="entry name" value="Farnesyl Diphosphate Synthase"/>
    <property type="match status" value="1"/>
</dbReference>
<gene>
    <name evidence="1" type="ORF">H4W34_001480</name>
</gene>
<dbReference type="SUPFAM" id="SSF48576">
    <property type="entry name" value="Terpenoid synthases"/>
    <property type="match status" value="1"/>
</dbReference>
<dbReference type="Proteomes" id="UP000627838">
    <property type="component" value="Unassembled WGS sequence"/>
</dbReference>
<accession>A0ABR9JM59</accession>
<dbReference type="InterPro" id="IPR008949">
    <property type="entry name" value="Isoprenoid_synthase_dom_sf"/>
</dbReference>
<sequence>MEITVRGRPLDDGLARNAARLAPEIERDLRERMESCPELFPRAPMGPVAERLSRAIAYGAPWHTAAELRTSARTSLWIFAVDWLVDHRATGADEVAGIVERCTAVAEGHAPSDPLSRFLADLRADLAAEAPAFAEYEPVWREELLRMLRAMRREWHWKARLALDASRAGGASAPAAAEDARDPVPTTLDGYLVIADNFGSAWVNVAHWIAVGDAGVFAHLDVLRRASRVVQDALRLLNDLATGDRETVWNDINAVALGVPAEDVRARIDELADETERILAPLRRDCPQGANYLSQQFQWSRDFYGQGHDYWGTL</sequence>
<evidence type="ECO:0000313" key="2">
    <source>
        <dbReference type="Proteomes" id="UP000627838"/>
    </source>
</evidence>
<comment type="caution">
    <text evidence="1">The sequence shown here is derived from an EMBL/GenBank/DDBJ whole genome shotgun (WGS) entry which is preliminary data.</text>
</comment>
<dbReference type="RefSeq" id="WP_192758472.1">
    <property type="nucleotide sequence ID" value="NZ_JADBDZ010000001.1"/>
</dbReference>
<reference evidence="1 2" key="1">
    <citation type="submission" date="2020-10" db="EMBL/GenBank/DDBJ databases">
        <title>Sequencing the genomes of 1000 actinobacteria strains.</title>
        <authorList>
            <person name="Klenk H.-P."/>
        </authorList>
    </citation>
    <scope>NUCLEOTIDE SEQUENCE [LARGE SCALE GENOMIC DNA]</scope>
    <source>
        <strain evidence="1 2">DSM 46744</strain>
    </source>
</reference>
<proteinExistence type="predicted"/>
<dbReference type="EMBL" id="JADBDZ010000001">
    <property type="protein sequence ID" value="MBE1531647.1"/>
    <property type="molecule type" value="Genomic_DNA"/>
</dbReference>
<protein>
    <recommendedName>
        <fullName evidence="3">Terpene synthase</fullName>
    </recommendedName>
</protein>
<evidence type="ECO:0000313" key="1">
    <source>
        <dbReference type="EMBL" id="MBE1531647.1"/>
    </source>
</evidence>
<evidence type="ECO:0008006" key="3">
    <source>
        <dbReference type="Google" id="ProtNLM"/>
    </source>
</evidence>